<reference evidence="1 2" key="2">
    <citation type="submission" date="2019-02" db="EMBL/GenBank/DDBJ databases">
        <title>'Lichenibacterium ramalinii' gen. nov. sp. nov., 'Lichenibacterium minor' gen. nov. sp. nov.</title>
        <authorList>
            <person name="Pankratov T."/>
        </authorList>
    </citation>
    <scope>NUCLEOTIDE SEQUENCE [LARGE SCALE GENOMIC DNA]</scope>
    <source>
        <strain evidence="1 2">RmlP001</strain>
    </source>
</reference>
<dbReference type="RefSeq" id="WP_129217101.1">
    <property type="nucleotide sequence ID" value="NZ_QYBC01000001.1"/>
</dbReference>
<gene>
    <name evidence="1" type="ORF">D3272_00420</name>
</gene>
<evidence type="ECO:0008006" key="3">
    <source>
        <dbReference type="Google" id="ProtNLM"/>
    </source>
</evidence>
<evidence type="ECO:0000313" key="1">
    <source>
        <dbReference type="EMBL" id="RYB07633.1"/>
    </source>
</evidence>
<reference evidence="1 2" key="1">
    <citation type="submission" date="2018-09" db="EMBL/GenBank/DDBJ databases">
        <authorList>
            <person name="Grouzdev D.S."/>
            <person name="Krutkina M.S."/>
        </authorList>
    </citation>
    <scope>NUCLEOTIDE SEQUENCE [LARGE SCALE GENOMIC DNA]</scope>
    <source>
        <strain evidence="1 2">RmlP001</strain>
    </source>
</reference>
<dbReference type="EMBL" id="QYBC01000001">
    <property type="protein sequence ID" value="RYB07633.1"/>
    <property type="molecule type" value="Genomic_DNA"/>
</dbReference>
<name>A0A4Q2RK40_9HYPH</name>
<proteinExistence type="predicted"/>
<comment type="caution">
    <text evidence="1">The sequence shown here is derived from an EMBL/GenBank/DDBJ whole genome shotgun (WGS) entry which is preliminary data.</text>
</comment>
<keyword evidence="2" id="KW-1185">Reference proteome</keyword>
<dbReference type="OrthoDB" id="5297245at2"/>
<dbReference type="Proteomes" id="UP000289411">
    <property type="component" value="Unassembled WGS sequence"/>
</dbReference>
<sequence length="70" mass="7811">MRDEYDFSTGRRGRFFHQDATLAPPVHLDADILVSLEGRAERQGVTLDALVNALLRQALDLSIAARHPEP</sequence>
<accession>A0A4Q2RK40</accession>
<dbReference type="AlphaFoldDB" id="A0A4Q2RK40"/>
<protein>
    <recommendedName>
        <fullName evidence="3">CopG family transcriptional regulator</fullName>
    </recommendedName>
</protein>
<evidence type="ECO:0000313" key="2">
    <source>
        <dbReference type="Proteomes" id="UP000289411"/>
    </source>
</evidence>
<organism evidence="1 2">
    <name type="scientific">Lichenibacterium ramalinae</name>
    <dbReference type="NCBI Taxonomy" id="2316527"/>
    <lineage>
        <taxon>Bacteria</taxon>
        <taxon>Pseudomonadati</taxon>
        <taxon>Pseudomonadota</taxon>
        <taxon>Alphaproteobacteria</taxon>
        <taxon>Hyphomicrobiales</taxon>
        <taxon>Lichenihabitantaceae</taxon>
        <taxon>Lichenibacterium</taxon>
    </lineage>
</organism>